<gene>
    <name evidence="6" type="primary">G6PC3</name>
</gene>
<dbReference type="GeneTree" id="ENSGT00950000183150"/>
<reference evidence="6 7" key="1">
    <citation type="journal article" date="2008" name="Nature">
        <title>Genome analysis of the platypus reveals unique signatures of evolution.</title>
        <authorList>
            <person name="Warren W.C."/>
            <person name="Hillier L.W."/>
            <person name="Marshall Graves J.A."/>
            <person name="Birney E."/>
            <person name="Ponting C.P."/>
            <person name="Grutzner F."/>
            <person name="Belov K."/>
            <person name="Miller W."/>
            <person name="Clarke L."/>
            <person name="Chinwalla A.T."/>
            <person name="Yang S.P."/>
            <person name="Heger A."/>
            <person name="Locke D.P."/>
            <person name="Miethke P."/>
            <person name="Waters P.D."/>
            <person name="Veyrunes F."/>
            <person name="Fulton L."/>
            <person name="Fulton B."/>
            <person name="Graves T."/>
            <person name="Wallis J."/>
            <person name="Puente X.S."/>
            <person name="Lopez-Otin C."/>
            <person name="Ordonez G.R."/>
            <person name="Eichler E.E."/>
            <person name="Chen L."/>
            <person name="Cheng Z."/>
            <person name="Deakin J.E."/>
            <person name="Alsop A."/>
            <person name="Thompson K."/>
            <person name="Kirby P."/>
            <person name="Papenfuss A.T."/>
            <person name="Wakefield M.J."/>
            <person name="Olender T."/>
            <person name="Lancet D."/>
            <person name="Huttley G.A."/>
            <person name="Smit A.F."/>
            <person name="Pask A."/>
            <person name="Temple-Smith P."/>
            <person name="Batzer M.A."/>
            <person name="Walker J.A."/>
            <person name="Konkel M.K."/>
            <person name="Harris R.S."/>
            <person name="Whittington C.M."/>
            <person name="Wong E.S."/>
            <person name="Gemmell N.J."/>
            <person name="Buschiazzo E."/>
            <person name="Vargas Jentzsch I.M."/>
            <person name="Merkel A."/>
            <person name="Schmitz J."/>
            <person name="Zemann A."/>
            <person name="Churakov G."/>
            <person name="Kriegs J.O."/>
            <person name="Brosius J."/>
            <person name="Murchison E.P."/>
            <person name="Sachidanandam R."/>
            <person name="Smith C."/>
            <person name="Hannon G.J."/>
            <person name="Tsend-Ayush E."/>
            <person name="McMillan D."/>
            <person name="Attenborough R."/>
            <person name="Rens W."/>
            <person name="Ferguson-Smith M."/>
            <person name="Lefevre C.M."/>
            <person name="Sharp J.A."/>
            <person name="Nicholas K.R."/>
            <person name="Ray D.A."/>
            <person name="Kube M."/>
            <person name="Reinhardt R."/>
            <person name="Pringle T.H."/>
            <person name="Taylor J."/>
            <person name="Jones R.C."/>
            <person name="Nixon B."/>
            <person name="Dacheux J.L."/>
            <person name="Niwa H."/>
            <person name="Sekita Y."/>
            <person name="Huang X."/>
            <person name="Stark A."/>
            <person name="Kheradpour P."/>
            <person name="Kellis M."/>
            <person name="Flicek P."/>
            <person name="Chen Y."/>
            <person name="Webber C."/>
            <person name="Hardison R."/>
            <person name="Nelson J."/>
            <person name="Hallsworth-Pepin K."/>
            <person name="Delehaunty K."/>
            <person name="Markovic C."/>
            <person name="Minx P."/>
            <person name="Feng Y."/>
            <person name="Kremitzki C."/>
            <person name="Mitreva M."/>
            <person name="Glasscock J."/>
            <person name="Wylie T."/>
            <person name="Wohldmann P."/>
            <person name="Thiru P."/>
            <person name="Nhan M.N."/>
            <person name="Pohl C.S."/>
            <person name="Smith S.M."/>
            <person name="Hou S."/>
            <person name="Nefedov M."/>
            <person name="de Jong P.J."/>
            <person name="Renfree M.B."/>
            <person name="Mardis E.R."/>
            <person name="Wilson R.K."/>
        </authorList>
    </citation>
    <scope>NUCLEOTIDE SEQUENCE [LARGE SCALE GENOMIC DNA]</scope>
    <source>
        <strain evidence="6 7">Glennie</strain>
    </source>
</reference>
<evidence type="ECO:0000256" key="2">
    <source>
        <dbReference type="ARBA" id="ARBA00022692"/>
    </source>
</evidence>
<feature type="compositionally biased region" description="Pro residues" evidence="5">
    <location>
        <begin position="226"/>
        <end position="240"/>
    </location>
</feature>
<feature type="region of interest" description="Disordered" evidence="5">
    <location>
        <begin position="279"/>
        <end position="336"/>
    </location>
</feature>
<evidence type="ECO:0000256" key="3">
    <source>
        <dbReference type="ARBA" id="ARBA00022989"/>
    </source>
</evidence>
<evidence type="ECO:0000313" key="7">
    <source>
        <dbReference type="Proteomes" id="UP000002279"/>
    </source>
</evidence>
<dbReference type="GO" id="GO:0016020">
    <property type="term" value="C:membrane"/>
    <property type="evidence" value="ECO:0007669"/>
    <property type="project" value="UniProtKB-SubCell"/>
</dbReference>
<evidence type="ECO:0000256" key="1">
    <source>
        <dbReference type="ARBA" id="ARBA00004141"/>
    </source>
</evidence>
<dbReference type="PANTHER" id="PTHR12591">
    <property type="entry name" value="GLUCOSE-6-PHOSPHATASE"/>
    <property type="match status" value="1"/>
</dbReference>
<name>A0A6I8NZ30_ORNAN</name>
<feature type="region of interest" description="Disordered" evidence="5">
    <location>
        <begin position="82"/>
        <end position="111"/>
    </location>
</feature>
<organism evidence="6 7">
    <name type="scientific">Ornithorhynchus anatinus</name>
    <name type="common">Duckbill platypus</name>
    <dbReference type="NCBI Taxonomy" id="9258"/>
    <lineage>
        <taxon>Eukaryota</taxon>
        <taxon>Metazoa</taxon>
        <taxon>Chordata</taxon>
        <taxon>Craniata</taxon>
        <taxon>Vertebrata</taxon>
        <taxon>Euteleostomi</taxon>
        <taxon>Mammalia</taxon>
        <taxon>Monotremata</taxon>
        <taxon>Ornithorhynchidae</taxon>
        <taxon>Ornithorhynchus</taxon>
    </lineage>
</organism>
<dbReference type="PANTHER" id="PTHR12591:SF2">
    <property type="entry name" value="GLUCOSE-6-PHOSPHATASE 3"/>
    <property type="match status" value="1"/>
</dbReference>
<feature type="compositionally biased region" description="Basic and acidic residues" evidence="5">
    <location>
        <begin position="82"/>
        <end position="93"/>
    </location>
</feature>
<dbReference type="Bgee" id="ENSOANG00000037512">
    <property type="expression patterns" value="Expressed in adult mammalian kidney and 7 other cell types or tissues"/>
</dbReference>
<feature type="compositionally biased region" description="Basic residues" evidence="5">
    <location>
        <begin position="241"/>
        <end position="252"/>
    </location>
</feature>
<keyword evidence="4" id="KW-0472">Membrane</keyword>
<dbReference type="Proteomes" id="UP000002279">
    <property type="component" value="Chromosome 11"/>
</dbReference>
<keyword evidence="7" id="KW-1185">Reference proteome</keyword>
<evidence type="ECO:0000256" key="5">
    <source>
        <dbReference type="SAM" id="MobiDB-lite"/>
    </source>
</evidence>
<feature type="region of interest" description="Disordered" evidence="5">
    <location>
        <begin position="209"/>
        <end position="262"/>
    </location>
</feature>
<keyword evidence="3" id="KW-1133">Transmembrane helix</keyword>
<sequence>METAHGAGIAVAEALQNGLPWLEGAWLGVTYLGDPKCAFLVYFPAVYYAERRVGLALLWMALVSEWLNLIFKWEPVRPLHDHGGGPVAGDDRGIGPGGPAHSEPLGPAGACRGLRPLPVGRRLVPGLHLGTLPAPGAGRPRGRRRPGPAAGPPGALGAGAQLLWAGSPGAAAGSQPHLLDPRHPGLRPGLVDPTGLQVVRAARVAAPGHEALRLPAHRKSGARWGPPRPRPLRTPTPPGRPRPRSSAPRRRTPPGGRRSLSLTCFAEGEVVPAVIGPKEGQLVGRGGSRGAALGGGTLVQRGMVGSPEVGQGGSGPAEAERDPASSSPGGPHRLSR</sequence>
<feature type="compositionally biased region" description="Low complexity" evidence="5">
    <location>
        <begin position="128"/>
        <end position="138"/>
    </location>
</feature>
<protein>
    <submittedName>
        <fullName evidence="6">Glucose-6-phosphatase catalytic subunit 3</fullName>
    </submittedName>
</protein>
<proteinExistence type="predicted"/>
<accession>A0A6I8NZ30</accession>
<reference evidence="6" key="2">
    <citation type="submission" date="2025-08" db="UniProtKB">
        <authorList>
            <consortium name="Ensembl"/>
        </authorList>
    </citation>
    <scope>IDENTIFICATION</scope>
    <source>
        <strain evidence="6">Glennie</strain>
    </source>
</reference>
<evidence type="ECO:0000256" key="4">
    <source>
        <dbReference type="ARBA" id="ARBA00023136"/>
    </source>
</evidence>
<feature type="compositionally biased region" description="Low complexity" evidence="5">
    <location>
        <begin position="152"/>
        <end position="174"/>
    </location>
</feature>
<dbReference type="Ensembl" id="ENSOANT00000059145.1">
    <property type="protein sequence ID" value="ENSOANP00000046051.1"/>
    <property type="gene ID" value="ENSOANG00000037512.1"/>
</dbReference>
<dbReference type="AlphaFoldDB" id="A0A6I8NZ30"/>
<evidence type="ECO:0000313" key="6">
    <source>
        <dbReference type="Ensembl" id="ENSOANP00000046051.1"/>
    </source>
</evidence>
<reference evidence="6" key="3">
    <citation type="submission" date="2025-09" db="UniProtKB">
        <authorList>
            <consortium name="Ensembl"/>
        </authorList>
    </citation>
    <scope>IDENTIFICATION</scope>
    <source>
        <strain evidence="6">Glennie</strain>
    </source>
</reference>
<keyword evidence="2" id="KW-0812">Transmembrane</keyword>
<feature type="compositionally biased region" description="Gly residues" evidence="5">
    <location>
        <begin position="283"/>
        <end position="297"/>
    </location>
</feature>
<feature type="region of interest" description="Disordered" evidence="5">
    <location>
        <begin position="128"/>
        <end position="191"/>
    </location>
</feature>
<comment type="subcellular location">
    <subcellularLocation>
        <location evidence="1">Membrane</location>
        <topology evidence="1">Multi-pass membrane protein</topology>
    </subcellularLocation>
</comment>